<dbReference type="EMBL" id="NMUH01000262">
    <property type="protein sequence ID" value="MQL75713.1"/>
    <property type="molecule type" value="Genomic_DNA"/>
</dbReference>
<gene>
    <name evidence="1" type="ORF">Taro_008094</name>
</gene>
<sequence length="166" mass="18567">MATSVPARHTSSGASCSEEVGIKRLLLQGYKVILLERYSISAFGSGQQISGHGGCCSDDPLWRPAFPLGTPEMGNFGPQKQYLKMPTLLASSTGRRIVCATVGRDQRRQLQFRDEYDPEPFWLSLIKDVICFGCIAYEQPEYIFFSIPYCFLFGAQEFQGIDNLFS</sequence>
<accession>A0A843U2B5</accession>
<evidence type="ECO:0000313" key="1">
    <source>
        <dbReference type="EMBL" id="MQL75713.1"/>
    </source>
</evidence>
<dbReference type="Proteomes" id="UP000652761">
    <property type="component" value="Unassembled WGS sequence"/>
</dbReference>
<name>A0A843U2B5_COLES</name>
<dbReference type="OrthoDB" id="1913236at2759"/>
<protein>
    <submittedName>
        <fullName evidence="1">Uncharacterized protein</fullName>
    </submittedName>
</protein>
<comment type="caution">
    <text evidence="1">The sequence shown here is derived from an EMBL/GenBank/DDBJ whole genome shotgun (WGS) entry which is preliminary data.</text>
</comment>
<evidence type="ECO:0000313" key="2">
    <source>
        <dbReference type="Proteomes" id="UP000652761"/>
    </source>
</evidence>
<proteinExistence type="predicted"/>
<dbReference type="AlphaFoldDB" id="A0A843U2B5"/>
<keyword evidence="2" id="KW-1185">Reference proteome</keyword>
<organism evidence="1 2">
    <name type="scientific">Colocasia esculenta</name>
    <name type="common">Wild taro</name>
    <name type="synonym">Arum esculentum</name>
    <dbReference type="NCBI Taxonomy" id="4460"/>
    <lineage>
        <taxon>Eukaryota</taxon>
        <taxon>Viridiplantae</taxon>
        <taxon>Streptophyta</taxon>
        <taxon>Embryophyta</taxon>
        <taxon>Tracheophyta</taxon>
        <taxon>Spermatophyta</taxon>
        <taxon>Magnoliopsida</taxon>
        <taxon>Liliopsida</taxon>
        <taxon>Araceae</taxon>
        <taxon>Aroideae</taxon>
        <taxon>Colocasieae</taxon>
        <taxon>Colocasia</taxon>
    </lineage>
</organism>
<reference evidence="1" key="1">
    <citation type="submission" date="2017-07" db="EMBL/GenBank/DDBJ databases">
        <title>Taro Niue Genome Assembly and Annotation.</title>
        <authorList>
            <person name="Atibalentja N."/>
            <person name="Keating K."/>
            <person name="Fields C.J."/>
        </authorList>
    </citation>
    <scope>NUCLEOTIDE SEQUENCE</scope>
    <source>
        <strain evidence="1">Niue_2</strain>
        <tissue evidence="1">Leaf</tissue>
    </source>
</reference>